<comment type="caution">
    <text evidence="6">The sequence shown here is derived from an EMBL/GenBank/DDBJ whole genome shotgun (WGS) entry which is preliminary data.</text>
</comment>
<dbReference type="Pfam" id="PF09972">
    <property type="entry name" value="DUF2207"/>
    <property type="match status" value="1"/>
</dbReference>
<evidence type="ECO:0000256" key="3">
    <source>
        <dbReference type="SAM" id="SignalP"/>
    </source>
</evidence>
<keyword evidence="2" id="KW-1133">Transmembrane helix</keyword>
<feature type="transmembrane region" description="Helical" evidence="2">
    <location>
        <begin position="253"/>
        <end position="277"/>
    </location>
</feature>
<dbReference type="RefSeq" id="WP_204938191.1">
    <property type="nucleotide sequence ID" value="NZ_BAAAUM010000001.1"/>
</dbReference>
<feature type="chain" id="PRO_5040911143" description="DUF2207 domain-containing protein" evidence="3">
    <location>
        <begin position="30"/>
        <end position="606"/>
    </location>
</feature>
<gene>
    <name evidence="6" type="ORF">GCM10017596_01860</name>
</gene>
<dbReference type="Pfam" id="PF20990">
    <property type="entry name" value="DUF2207_C"/>
    <property type="match status" value="1"/>
</dbReference>
<protein>
    <recommendedName>
        <fullName evidence="8">DUF2207 domain-containing protein</fullName>
    </recommendedName>
</protein>
<feature type="transmembrane region" description="Helical" evidence="2">
    <location>
        <begin position="408"/>
        <end position="433"/>
    </location>
</feature>
<feature type="region of interest" description="Disordered" evidence="1">
    <location>
        <begin position="582"/>
        <end position="606"/>
    </location>
</feature>
<evidence type="ECO:0000313" key="6">
    <source>
        <dbReference type="EMBL" id="GLK00471.1"/>
    </source>
</evidence>
<organism evidence="6 7">
    <name type="scientific">Microbacterium keratanolyticum</name>
    <dbReference type="NCBI Taxonomy" id="67574"/>
    <lineage>
        <taxon>Bacteria</taxon>
        <taxon>Bacillati</taxon>
        <taxon>Actinomycetota</taxon>
        <taxon>Actinomycetes</taxon>
        <taxon>Micrococcales</taxon>
        <taxon>Microbacteriaceae</taxon>
        <taxon>Microbacterium</taxon>
    </lineage>
</organism>
<dbReference type="InterPro" id="IPR048389">
    <property type="entry name" value="YciQ-like_C"/>
</dbReference>
<keyword evidence="2" id="KW-0472">Membrane</keyword>
<feature type="compositionally biased region" description="Gly residues" evidence="1">
    <location>
        <begin position="584"/>
        <end position="606"/>
    </location>
</feature>
<proteinExistence type="predicted"/>
<reference evidence="6" key="2">
    <citation type="submission" date="2023-01" db="EMBL/GenBank/DDBJ databases">
        <authorList>
            <person name="Sun Q."/>
            <person name="Evtushenko L."/>
        </authorList>
    </citation>
    <scope>NUCLEOTIDE SEQUENCE</scope>
    <source>
        <strain evidence="6">VKM Ac-1958</strain>
    </source>
</reference>
<keyword evidence="2" id="KW-0812">Transmembrane</keyword>
<dbReference type="EMBL" id="BSET01000001">
    <property type="protein sequence ID" value="GLK00471.1"/>
    <property type="molecule type" value="Genomic_DNA"/>
</dbReference>
<feature type="domain" description="Predicted membrane protein YciQ-like C-terminal" evidence="5">
    <location>
        <begin position="294"/>
        <end position="534"/>
    </location>
</feature>
<evidence type="ECO:0000256" key="1">
    <source>
        <dbReference type="SAM" id="MobiDB-lite"/>
    </source>
</evidence>
<evidence type="ECO:0008006" key="8">
    <source>
        <dbReference type="Google" id="ProtNLM"/>
    </source>
</evidence>
<reference evidence="6" key="1">
    <citation type="journal article" date="2014" name="Int. J. Syst. Evol. Microbiol.">
        <title>Complete genome sequence of Corynebacterium casei LMG S-19264T (=DSM 44701T), isolated from a smear-ripened cheese.</title>
        <authorList>
            <consortium name="US DOE Joint Genome Institute (JGI-PGF)"/>
            <person name="Walter F."/>
            <person name="Albersmeier A."/>
            <person name="Kalinowski J."/>
            <person name="Ruckert C."/>
        </authorList>
    </citation>
    <scope>NUCLEOTIDE SEQUENCE</scope>
    <source>
        <strain evidence="6">VKM Ac-1958</strain>
    </source>
</reference>
<evidence type="ECO:0000259" key="5">
    <source>
        <dbReference type="Pfam" id="PF20990"/>
    </source>
</evidence>
<accession>A0A9W6M7S0</accession>
<feature type="domain" description="DUF2207" evidence="4">
    <location>
        <begin position="58"/>
        <end position="237"/>
    </location>
</feature>
<dbReference type="AlphaFoldDB" id="A0A9W6M7S0"/>
<evidence type="ECO:0000256" key="2">
    <source>
        <dbReference type="SAM" id="Phobius"/>
    </source>
</evidence>
<evidence type="ECO:0000313" key="7">
    <source>
        <dbReference type="Proteomes" id="UP001142325"/>
    </source>
</evidence>
<evidence type="ECO:0000259" key="4">
    <source>
        <dbReference type="Pfam" id="PF09972"/>
    </source>
</evidence>
<feature type="transmembrane region" description="Helical" evidence="2">
    <location>
        <begin position="439"/>
        <end position="460"/>
    </location>
</feature>
<keyword evidence="7" id="KW-1185">Reference proteome</keyword>
<keyword evidence="3" id="KW-0732">Signal</keyword>
<sequence>MTVRLRSRPLIIATLGVALLAGTSTTAAAATSADVNDFSYVSWDADLRVGIDEHGRSTMHAVETLQAQFPEFDQNRGIVRGLLQHYQDASLDTEVLSVRDDTGAAVPFELEEDDDMLFVLIGDDEFQHGLTTYVIEYTMQDVVIAASETGVDEFYWDLLPLDSTQPIDAFHAEITFDETLSAALITDATACYQGPAGAADPCVGSGLRGPTVSAGEASFSVEAQNLPAGDGVTVAIGMDAGTVVQPGRRIPNLFLELAPVVFGGAGMLVAVVSRLMLGAFVRRSRRGTGLVIAQFDVPATLPPLVAAAILPKPDNVIPAEIVHQAVSGMLIIHDADGRPVLRRLPGAVAPDPLDAEAHEKIFRGADAEGDVTIPEEDEGFGTRMRRLIARGEEEAETRGLMTKSPSRAAAAVLLLGLLLGGTGVAIGIAGLIFGRPIAAGAFVAALFAVILALIIGGPALTKRRVHTPEGALAYEYLLGVKEFIRVAEADRLQMLQSYSGAERRDDGTIDVIHVYERLLPYAMLFGLEKEWGRVLEVSYAETGETALWTTSPTTALAPALYSFAHTTTSSAAYQVTAASTSSSGFGGSSGGGFSGGGGGGGFSGGR</sequence>
<feature type="signal peptide" evidence="3">
    <location>
        <begin position="1"/>
        <end position="29"/>
    </location>
</feature>
<name>A0A9W6M7S0_9MICO</name>
<dbReference type="Proteomes" id="UP001142325">
    <property type="component" value="Unassembled WGS sequence"/>
</dbReference>
<dbReference type="InterPro" id="IPR018702">
    <property type="entry name" value="DUF2207"/>
</dbReference>